<dbReference type="Gene3D" id="3.40.50.300">
    <property type="entry name" value="P-loop containing nucleotide triphosphate hydrolases"/>
    <property type="match status" value="1"/>
</dbReference>
<dbReference type="Pfam" id="PF13335">
    <property type="entry name" value="Mg_chelatase_C"/>
    <property type="match status" value="1"/>
</dbReference>
<comment type="caution">
    <text evidence="3">The sequence shown here is derived from an EMBL/GenBank/DDBJ whole genome shotgun (WGS) entry which is preliminary data.</text>
</comment>
<proteinExistence type="inferred from homology"/>
<dbReference type="Pfam" id="PF01078">
    <property type="entry name" value="Mg_chelatase"/>
    <property type="match status" value="1"/>
</dbReference>
<dbReference type="CDD" id="cd00009">
    <property type="entry name" value="AAA"/>
    <property type="match status" value="1"/>
</dbReference>
<dbReference type="InterPro" id="IPR004482">
    <property type="entry name" value="Mg_chelat-rel"/>
</dbReference>
<dbReference type="PANTHER" id="PTHR32039">
    <property type="entry name" value="MAGNESIUM-CHELATASE SUBUNIT CHLI"/>
    <property type="match status" value="1"/>
</dbReference>
<evidence type="ECO:0000259" key="2">
    <source>
        <dbReference type="SMART" id="SM00382"/>
    </source>
</evidence>
<dbReference type="InterPro" id="IPR020568">
    <property type="entry name" value="Ribosomal_Su5_D2-typ_SF"/>
</dbReference>
<dbReference type="Pfam" id="PF13541">
    <property type="entry name" value="ChlI"/>
    <property type="match status" value="1"/>
</dbReference>
<dbReference type="NCBIfam" id="TIGR00368">
    <property type="entry name" value="YifB family Mg chelatase-like AAA ATPase"/>
    <property type="match status" value="1"/>
</dbReference>
<dbReference type="InterPro" id="IPR014721">
    <property type="entry name" value="Ribsml_uS5_D2-typ_fold_subgr"/>
</dbReference>
<evidence type="ECO:0000256" key="1">
    <source>
        <dbReference type="ARBA" id="ARBA00006354"/>
    </source>
</evidence>
<dbReference type="InterPro" id="IPR003593">
    <property type="entry name" value="AAA+_ATPase"/>
</dbReference>
<accession>A0A7W3J5T7</accession>
<gene>
    <name evidence="3" type="ORF">FHX71_000778</name>
</gene>
<dbReference type="InterPro" id="IPR025158">
    <property type="entry name" value="Mg_chelat-rel_C"/>
</dbReference>
<evidence type="ECO:0000313" key="4">
    <source>
        <dbReference type="Proteomes" id="UP000540568"/>
    </source>
</evidence>
<dbReference type="SMART" id="SM00382">
    <property type="entry name" value="AAA"/>
    <property type="match status" value="1"/>
</dbReference>
<dbReference type="RefSeq" id="WP_182614508.1">
    <property type="nucleotide sequence ID" value="NZ_BAAATF010000002.1"/>
</dbReference>
<dbReference type="InterPro" id="IPR027417">
    <property type="entry name" value="P-loop_NTPase"/>
</dbReference>
<protein>
    <submittedName>
        <fullName evidence="3">Magnesium chelatase family protein</fullName>
    </submittedName>
</protein>
<reference evidence="3 4" key="1">
    <citation type="submission" date="2020-07" db="EMBL/GenBank/DDBJ databases">
        <title>Sequencing the genomes of 1000 actinobacteria strains.</title>
        <authorList>
            <person name="Klenk H.-P."/>
        </authorList>
    </citation>
    <scope>NUCLEOTIDE SEQUENCE [LARGE SCALE GENOMIC DNA]</scope>
    <source>
        <strain evidence="3 4">DSM 44121</strain>
    </source>
</reference>
<evidence type="ECO:0000313" key="3">
    <source>
        <dbReference type="EMBL" id="MBA8806836.1"/>
    </source>
</evidence>
<dbReference type="Gene3D" id="3.30.230.10">
    <property type="match status" value="1"/>
</dbReference>
<sequence length="515" mass="53400">MGIATTRAMSLVGMQGHVVEVQAHLAASVPGFTLVGLPDAALSESRDRVRAAVSSTGLPWPVKKITVNLSPASLRKQGSAYDLAIAVAILAGTDGPTSPGMRTTGLDQVVHLGELGLDGRIQPVRGVLPIVAAAVDAGFPDVVVAAGDADEARLVPGARVVGAASLAEVVALHGGPPDLVREVVAVRPARSALAARLPGDLADVVGQERPRAALEVAAAGGHHLLLVGPPGAGKTMLASRLPGILPDLTDREAVEVTAVHSVAGTFDPGGGLIRRPPYEDPHHTATQAAVVGGGSGIPRPGAVSRAHRGILFLDEAPEFGARVLETLRQPLEQGELVIHRSGGAARYPARFQLVMAANPCPCGLAIGKGLECSCSPTLRRRYFARLSGPLLDRVDVQVEVQPVGRVERMEGTSEPTSAVAARVLAARQAARARLVDTPWSTNAEMPGRFLRDLLRPHPGLLAPIERAMTDGKLSLRGVDRVLRIAWTIADLAGRAAPTVTDVGNALLLRTGGDHG</sequence>
<organism evidence="3 4">
    <name type="scientific">Promicromonospora sukumoe</name>
    <dbReference type="NCBI Taxonomy" id="88382"/>
    <lineage>
        <taxon>Bacteria</taxon>
        <taxon>Bacillati</taxon>
        <taxon>Actinomycetota</taxon>
        <taxon>Actinomycetes</taxon>
        <taxon>Micrococcales</taxon>
        <taxon>Promicromonosporaceae</taxon>
        <taxon>Promicromonospora</taxon>
    </lineage>
</organism>
<keyword evidence="4" id="KW-1185">Reference proteome</keyword>
<dbReference type="InterPro" id="IPR000523">
    <property type="entry name" value="Mg_chelatse_chII-like_cat_dom"/>
</dbReference>
<dbReference type="SUPFAM" id="SSF52540">
    <property type="entry name" value="P-loop containing nucleoside triphosphate hydrolases"/>
    <property type="match status" value="1"/>
</dbReference>
<dbReference type="GO" id="GO:0005524">
    <property type="term" value="F:ATP binding"/>
    <property type="evidence" value="ECO:0007669"/>
    <property type="project" value="InterPro"/>
</dbReference>
<dbReference type="InterPro" id="IPR045006">
    <property type="entry name" value="CHLI-like"/>
</dbReference>
<dbReference type="EMBL" id="JACGWV010000001">
    <property type="protein sequence ID" value="MBA8806836.1"/>
    <property type="molecule type" value="Genomic_DNA"/>
</dbReference>
<dbReference type="SUPFAM" id="SSF54211">
    <property type="entry name" value="Ribosomal protein S5 domain 2-like"/>
    <property type="match status" value="1"/>
</dbReference>
<name>A0A7W3J5T7_9MICO</name>
<comment type="similarity">
    <text evidence="1">Belongs to the Mg-chelatase subunits D/I family. ComM subfamily.</text>
</comment>
<dbReference type="Proteomes" id="UP000540568">
    <property type="component" value="Unassembled WGS sequence"/>
</dbReference>
<feature type="domain" description="AAA+ ATPase" evidence="2">
    <location>
        <begin position="220"/>
        <end position="404"/>
    </location>
</feature>
<dbReference type="AlphaFoldDB" id="A0A7W3J5T7"/>
<dbReference type="PANTHER" id="PTHR32039:SF7">
    <property type="entry name" value="COMPETENCE PROTEIN COMM"/>
    <property type="match status" value="1"/>
</dbReference>